<evidence type="ECO:0000313" key="6">
    <source>
        <dbReference type="EMBL" id="SDW43359.1"/>
    </source>
</evidence>
<evidence type="ECO:0000256" key="4">
    <source>
        <dbReference type="ARBA" id="ARBA00051722"/>
    </source>
</evidence>
<gene>
    <name evidence="6" type="ORF">SAMN05421781_1409</name>
</gene>
<name>A0A1H2TJG0_9BACI</name>
<protein>
    <recommendedName>
        <fullName evidence="5">Tyrosine-protein phosphatase</fullName>
        <ecNumber evidence="5">3.1.3.48</ecNumber>
    </recommendedName>
</protein>
<evidence type="ECO:0000256" key="1">
    <source>
        <dbReference type="ARBA" id="ARBA00005750"/>
    </source>
</evidence>
<keyword evidence="3 5" id="KW-0904">Protein phosphatase</keyword>
<dbReference type="InterPro" id="IPR016667">
    <property type="entry name" value="Caps_polysacc_synth_CpsB/CapC"/>
</dbReference>
<dbReference type="PIRSF" id="PIRSF016557">
    <property type="entry name" value="Caps_synth_CpsB"/>
    <property type="match status" value="1"/>
</dbReference>
<evidence type="ECO:0000256" key="5">
    <source>
        <dbReference type="PIRNR" id="PIRNR016557"/>
    </source>
</evidence>
<dbReference type="Pfam" id="PF19567">
    <property type="entry name" value="CpsB_CapC"/>
    <property type="match status" value="1"/>
</dbReference>
<dbReference type="EMBL" id="FNNC01000002">
    <property type="protein sequence ID" value="SDW43359.1"/>
    <property type="molecule type" value="Genomic_DNA"/>
</dbReference>
<evidence type="ECO:0000256" key="2">
    <source>
        <dbReference type="ARBA" id="ARBA00022801"/>
    </source>
</evidence>
<dbReference type="GO" id="GO:0004725">
    <property type="term" value="F:protein tyrosine phosphatase activity"/>
    <property type="evidence" value="ECO:0007669"/>
    <property type="project" value="UniProtKB-UniRule"/>
</dbReference>
<comment type="catalytic activity">
    <reaction evidence="4 5">
        <text>O-phospho-L-tyrosyl-[protein] + H2O = L-tyrosyl-[protein] + phosphate</text>
        <dbReference type="Rhea" id="RHEA:10684"/>
        <dbReference type="Rhea" id="RHEA-COMP:10136"/>
        <dbReference type="Rhea" id="RHEA-COMP:20101"/>
        <dbReference type="ChEBI" id="CHEBI:15377"/>
        <dbReference type="ChEBI" id="CHEBI:43474"/>
        <dbReference type="ChEBI" id="CHEBI:46858"/>
        <dbReference type="ChEBI" id="CHEBI:61978"/>
        <dbReference type="EC" id="3.1.3.48"/>
    </reaction>
</comment>
<dbReference type="Gene3D" id="3.20.20.140">
    <property type="entry name" value="Metal-dependent hydrolases"/>
    <property type="match status" value="1"/>
</dbReference>
<keyword evidence="2 5" id="KW-0378">Hydrolase</keyword>
<accession>A0A1H2TJG0</accession>
<dbReference type="PANTHER" id="PTHR39181">
    <property type="entry name" value="TYROSINE-PROTEIN PHOSPHATASE YWQE"/>
    <property type="match status" value="1"/>
</dbReference>
<dbReference type="STRING" id="1122204.SAMN05421781_1409"/>
<dbReference type="PANTHER" id="PTHR39181:SF1">
    <property type="entry name" value="TYROSINE-PROTEIN PHOSPHATASE YWQE"/>
    <property type="match status" value="1"/>
</dbReference>
<organism evidence="6 7">
    <name type="scientific">Marinococcus luteus</name>
    <dbReference type="NCBI Taxonomy" id="1122204"/>
    <lineage>
        <taxon>Bacteria</taxon>
        <taxon>Bacillati</taxon>
        <taxon>Bacillota</taxon>
        <taxon>Bacilli</taxon>
        <taxon>Bacillales</taxon>
        <taxon>Bacillaceae</taxon>
        <taxon>Marinococcus</taxon>
    </lineage>
</organism>
<reference evidence="6 7" key="1">
    <citation type="submission" date="2016-10" db="EMBL/GenBank/DDBJ databases">
        <authorList>
            <person name="de Groot N.N."/>
        </authorList>
    </citation>
    <scope>NUCLEOTIDE SEQUENCE [LARGE SCALE GENOMIC DNA]</scope>
    <source>
        <strain evidence="6 7">DSM 23126</strain>
    </source>
</reference>
<dbReference type="RefSeq" id="WP_091612940.1">
    <property type="nucleotide sequence ID" value="NZ_FNNC01000002.1"/>
</dbReference>
<dbReference type="Proteomes" id="UP000199488">
    <property type="component" value="Unassembled WGS sequence"/>
</dbReference>
<evidence type="ECO:0000313" key="7">
    <source>
        <dbReference type="Proteomes" id="UP000199488"/>
    </source>
</evidence>
<dbReference type="EC" id="3.1.3.48" evidence="5"/>
<dbReference type="GO" id="GO:0030145">
    <property type="term" value="F:manganese ion binding"/>
    <property type="evidence" value="ECO:0007669"/>
    <property type="project" value="UniProtKB-UniRule"/>
</dbReference>
<comment type="similarity">
    <text evidence="1 5">Belongs to the metallo-dependent hydrolases superfamily. CpsB/CapC family.</text>
</comment>
<sequence>MIEMHAHILPGFDHGPKTMKESLEMAKQAAAAGVSIIYATPGYRYPSYDFGAVFVTEAVKFLNFQLLKVRIPVRVRSGQEITLYDGMETDLVKKRVLPLEHTNYVLVHMNETHSFLYVRQMLKKLYNHGFIPILSSPERLQMFQKRHGGIETLVNEGAAVQISAGALLGRDGRSDRRWAKYFLKKRLVHFVASNACSAHDQPFCLDQMPQQFIRMNRLDEWERMQKNTHLLLEGGRVTPPALTL</sequence>
<dbReference type="InterPro" id="IPR016195">
    <property type="entry name" value="Pol/histidinol_Pase-like"/>
</dbReference>
<proteinExistence type="inferred from homology"/>
<dbReference type="SUPFAM" id="SSF89550">
    <property type="entry name" value="PHP domain-like"/>
    <property type="match status" value="1"/>
</dbReference>
<dbReference type="OrthoDB" id="9788539at2"/>
<dbReference type="AlphaFoldDB" id="A0A1H2TJG0"/>
<keyword evidence="7" id="KW-1185">Reference proteome</keyword>
<evidence type="ECO:0000256" key="3">
    <source>
        <dbReference type="ARBA" id="ARBA00022912"/>
    </source>
</evidence>